<protein>
    <submittedName>
        <fullName evidence="3">Uncharacterized protein</fullName>
    </submittedName>
</protein>
<dbReference type="AlphaFoldDB" id="A0A8X6SE91"/>
<evidence type="ECO:0000313" key="4">
    <source>
        <dbReference type="Proteomes" id="UP000887159"/>
    </source>
</evidence>
<feature type="region of interest" description="Disordered" evidence="1">
    <location>
        <begin position="1"/>
        <end position="32"/>
    </location>
</feature>
<feature type="compositionally biased region" description="Low complexity" evidence="1">
    <location>
        <begin position="145"/>
        <end position="156"/>
    </location>
</feature>
<reference evidence="3" key="1">
    <citation type="submission" date="2020-08" db="EMBL/GenBank/DDBJ databases">
        <title>Multicomponent nature underlies the extraordinary mechanical properties of spider dragline silk.</title>
        <authorList>
            <person name="Kono N."/>
            <person name="Nakamura H."/>
            <person name="Mori M."/>
            <person name="Yoshida Y."/>
            <person name="Ohtoshi R."/>
            <person name="Malay A.D."/>
            <person name="Moran D.A.P."/>
            <person name="Tomita M."/>
            <person name="Numata K."/>
            <person name="Arakawa K."/>
        </authorList>
    </citation>
    <scope>NUCLEOTIDE SEQUENCE</scope>
</reference>
<organism evidence="3 4">
    <name type="scientific">Trichonephila clavipes</name>
    <name type="common">Golden silk orbweaver</name>
    <name type="synonym">Nephila clavipes</name>
    <dbReference type="NCBI Taxonomy" id="2585209"/>
    <lineage>
        <taxon>Eukaryota</taxon>
        <taxon>Metazoa</taxon>
        <taxon>Ecdysozoa</taxon>
        <taxon>Arthropoda</taxon>
        <taxon>Chelicerata</taxon>
        <taxon>Arachnida</taxon>
        <taxon>Araneae</taxon>
        <taxon>Araneomorphae</taxon>
        <taxon>Entelegynae</taxon>
        <taxon>Araneoidea</taxon>
        <taxon>Nephilidae</taxon>
        <taxon>Trichonephila</taxon>
    </lineage>
</organism>
<feature type="region of interest" description="Disordered" evidence="1">
    <location>
        <begin position="250"/>
        <end position="337"/>
    </location>
</feature>
<dbReference type="EMBL" id="BMAU01021264">
    <property type="protein sequence ID" value="GFY06861.1"/>
    <property type="molecule type" value="Genomic_DNA"/>
</dbReference>
<keyword evidence="2" id="KW-0812">Transmembrane</keyword>
<keyword evidence="2" id="KW-1133">Transmembrane helix</keyword>
<feature type="compositionally biased region" description="Polar residues" evidence="1">
    <location>
        <begin position="306"/>
        <end position="332"/>
    </location>
</feature>
<name>A0A8X6SE91_TRICX</name>
<evidence type="ECO:0000256" key="2">
    <source>
        <dbReference type="SAM" id="Phobius"/>
    </source>
</evidence>
<evidence type="ECO:0000313" key="3">
    <source>
        <dbReference type="EMBL" id="GFY06861.1"/>
    </source>
</evidence>
<dbReference type="GO" id="GO:0003676">
    <property type="term" value="F:nucleic acid binding"/>
    <property type="evidence" value="ECO:0007669"/>
    <property type="project" value="InterPro"/>
</dbReference>
<feature type="region of interest" description="Disordered" evidence="1">
    <location>
        <begin position="141"/>
        <end position="226"/>
    </location>
</feature>
<accession>A0A8X6SE91</accession>
<feature type="compositionally biased region" description="Low complexity" evidence="1">
    <location>
        <begin position="164"/>
        <end position="175"/>
    </location>
</feature>
<dbReference type="InterPro" id="IPR036397">
    <property type="entry name" value="RNaseH_sf"/>
</dbReference>
<comment type="caution">
    <text evidence="3">The sequence shown here is derived from an EMBL/GenBank/DDBJ whole genome shotgun (WGS) entry which is preliminary data.</text>
</comment>
<keyword evidence="4" id="KW-1185">Reference proteome</keyword>
<feature type="compositionally biased region" description="Polar residues" evidence="1">
    <location>
        <begin position="1"/>
        <end position="10"/>
    </location>
</feature>
<keyword evidence="2" id="KW-0472">Membrane</keyword>
<sequence>MGTPTGTQNAVADVLSRNPLESTARSQSNRTERVNRDLVQMIASYVNNNHETWDQFLREFTYEIRTTVNAITGKTTVELFLGRKLITPFQKFVMVSYGTEFAVGDIEKLFDETRRNSKAKHEKWIKSDYIIKRESNENGIIVGNSDSSSSRYHSSSLEGVPPRSNWSQSSKNSGSGEKREVKGKVTGCKKDHGKGRTNVTNRRRPLEGSSKEDLIQGNRKLKKSRNEKIVRREEAARLEQDTCRYNLRPRRTDRAEFRPSSEQINDQRGPVWSRGRRDQQYRTYNKKQGSKQQSTSQSHQERKRGQSNCQNSRRAPQQQCQKIGRKSTSGRSESSEVLIGDINNRTHKADPRINHVFLLGGGCGGSFIAISINILLEFLWGRNGNSFQPAPEEERGYVN</sequence>
<dbReference type="Gene3D" id="3.30.420.10">
    <property type="entry name" value="Ribonuclease H-like superfamily/Ribonuclease H"/>
    <property type="match status" value="1"/>
</dbReference>
<evidence type="ECO:0000256" key="1">
    <source>
        <dbReference type="SAM" id="MobiDB-lite"/>
    </source>
</evidence>
<dbReference type="Proteomes" id="UP000887159">
    <property type="component" value="Unassembled WGS sequence"/>
</dbReference>
<gene>
    <name evidence="3" type="primary">NCL1_55924</name>
    <name evidence="3" type="ORF">TNCV_482651</name>
</gene>
<feature type="compositionally biased region" description="Polar residues" evidence="1">
    <location>
        <begin position="19"/>
        <end position="29"/>
    </location>
</feature>
<proteinExistence type="predicted"/>
<feature type="compositionally biased region" description="Basic and acidic residues" evidence="1">
    <location>
        <begin position="250"/>
        <end position="259"/>
    </location>
</feature>
<feature type="compositionally biased region" description="Basic and acidic residues" evidence="1">
    <location>
        <begin position="204"/>
        <end position="214"/>
    </location>
</feature>
<feature type="transmembrane region" description="Helical" evidence="2">
    <location>
        <begin position="356"/>
        <end position="376"/>
    </location>
</feature>